<feature type="compositionally biased region" description="Polar residues" evidence="2">
    <location>
        <begin position="34"/>
        <end position="47"/>
    </location>
</feature>
<evidence type="ECO:0000259" key="3">
    <source>
        <dbReference type="Pfam" id="PF01167"/>
    </source>
</evidence>
<dbReference type="Proteomes" id="UP000314986">
    <property type="component" value="Unassembled WGS sequence"/>
</dbReference>
<dbReference type="PANTHER" id="PTHR16517:SF153">
    <property type="entry name" value="TUB-LIKE PROTEIN 2"/>
    <property type="match status" value="1"/>
</dbReference>
<reference evidence="5" key="3">
    <citation type="journal article" date="2014" name="Nature">
        <title>Elephant shark genome provides unique insights into gnathostome evolution.</title>
        <authorList>
            <consortium name="International Elephant Shark Genome Sequencing Consortium"/>
            <person name="Venkatesh B."/>
            <person name="Lee A.P."/>
            <person name="Ravi V."/>
            <person name="Maurya A.K."/>
            <person name="Lian M.M."/>
            <person name="Swann J.B."/>
            <person name="Ohta Y."/>
            <person name="Flajnik M.F."/>
            <person name="Sutoh Y."/>
            <person name="Kasahara M."/>
            <person name="Hoon S."/>
            <person name="Gangu V."/>
            <person name="Roy S.W."/>
            <person name="Irimia M."/>
            <person name="Korzh V."/>
            <person name="Kondrychyn I."/>
            <person name="Lim Z.W."/>
            <person name="Tay B.H."/>
            <person name="Tohari S."/>
            <person name="Kong K.W."/>
            <person name="Ho S."/>
            <person name="Lorente-Galdos B."/>
            <person name="Quilez J."/>
            <person name="Marques-Bonet T."/>
            <person name="Raney B.J."/>
            <person name="Ingham P.W."/>
            <person name="Tay A."/>
            <person name="Hillier L.W."/>
            <person name="Minx P."/>
            <person name="Boehm T."/>
            <person name="Wilson R.K."/>
            <person name="Brenner S."/>
            <person name="Warren W.C."/>
        </authorList>
    </citation>
    <scope>NUCLEOTIDE SEQUENCE [LARGE SCALE GENOMIC DNA]</scope>
</reference>
<dbReference type="Ensembl" id="ENSCMIT00000001351.1">
    <property type="protein sequence ID" value="ENSCMIP00000001288.1"/>
    <property type="gene ID" value="ENSCMIG00000000855.1"/>
</dbReference>
<protein>
    <recommendedName>
        <fullName evidence="3">Tubby C-terminal domain-containing protein</fullName>
    </recommendedName>
</protein>
<proteinExistence type="inferred from homology"/>
<dbReference type="PANTHER" id="PTHR16517">
    <property type="entry name" value="TUBBY-RELATED"/>
    <property type="match status" value="1"/>
</dbReference>
<feature type="region of interest" description="Disordered" evidence="2">
    <location>
        <begin position="28"/>
        <end position="88"/>
    </location>
</feature>
<dbReference type="InterPro" id="IPR025659">
    <property type="entry name" value="Tubby-like_C"/>
</dbReference>
<sequence>MDKGIYPTYYLHLERDDGKKIFLMAGRKRKKSKTSNYLISTDPTNLSRDGDSFIGKLRYSHDLPPPSRPQHDNDNLHLRSAPHRPHAG</sequence>
<accession>A0A4W3GDA7</accession>
<feature type="domain" description="Tubby C-terminal" evidence="3">
    <location>
        <begin position="4"/>
        <end position="59"/>
    </location>
</feature>
<evidence type="ECO:0000256" key="2">
    <source>
        <dbReference type="SAM" id="MobiDB-lite"/>
    </source>
</evidence>
<dbReference type="GO" id="GO:0061512">
    <property type="term" value="P:protein localization to cilium"/>
    <property type="evidence" value="ECO:0007669"/>
    <property type="project" value="TreeGrafter"/>
</dbReference>
<comment type="similarity">
    <text evidence="1">Belongs to the TUB family.</text>
</comment>
<dbReference type="AlphaFoldDB" id="A0A4W3GDA7"/>
<keyword evidence="5" id="KW-1185">Reference proteome</keyword>
<dbReference type="GeneTree" id="ENSGT00940000158771"/>
<name>A0A4W3GDA7_CALMI</name>
<evidence type="ECO:0000313" key="4">
    <source>
        <dbReference type="Ensembl" id="ENSCMIP00000001288.1"/>
    </source>
</evidence>
<evidence type="ECO:0000313" key="5">
    <source>
        <dbReference type="Proteomes" id="UP000314986"/>
    </source>
</evidence>
<dbReference type="InParanoid" id="A0A4W3GDA7"/>
<reference evidence="4" key="5">
    <citation type="submission" date="2025-09" db="UniProtKB">
        <authorList>
            <consortium name="Ensembl"/>
        </authorList>
    </citation>
    <scope>IDENTIFICATION</scope>
</reference>
<dbReference type="STRING" id="7868.ENSCMIP00000001288"/>
<reference evidence="5" key="2">
    <citation type="journal article" date="2007" name="PLoS Biol.">
        <title>Survey sequencing and comparative analysis of the elephant shark (Callorhinchus milii) genome.</title>
        <authorList>
            <person name="Venkatesh B."/>
            <person name="Kirkness E.F."/>
            <person name="Loh Y.H."/>
            <person name="Halpern A.L."/>
            <person name="Lee A.P."/>
            <person name="Johnson J."/>
            <person name="Dandona N."/>
            <person name="Viswanathan L.D."/>
            <person name="Tay A."/>
            <person name="Venter J.C."/>
            <person name="Strausberg R.L."/>
            <person name="Brenner S."/>
        </authorList>
    </citation>
    <scope>NUCLEOTIDE SEQUENCE [LARGE SCALE GENOMIC DNA]</scope>
</reference>
<dbReference type="InterPro" id="IPR000007">
    <property type="entry name" value="Tubby_C"/>
</dbReference>
<reference evidence="5" key="1">
    <citation type="journal article" date="2006" name="Science">
        <title>Ancient noncoding elements conserved in the human genome.</title>
        <authorList>
            <person name="Venkatesh B."/>
            <person name="Kirkness E.F."/>
            <person name="Loh Y.H."/>
            <person name="Halpern A.L."/>
            <person name="Lee A.P."/>
            <person name="Johnson J."/>
            <person name="Dandona N."/>
            <person name="Viswanathan L.D."/>
            <person name="Tay A."/>
            <person name="Venter J.C."/>
            <person name="Strausberg R.L."/>
            <person name="Brenner S."/>
        </authorList>
    </citation>
    <scope>NUCLEOTIDE SEQUENCE [LARGE SCALE GENOMIC DNA]</scope>
</reference>
<dbReference type="Gene3D" id="3.20.90.10">
    <property type="entry name" value="Tubby Protein, Chain A"/>
    <property type="match status" value="1"/>
</dbReference>
<reference evidence="4" key="4">
    <citation type="submission" date="2025-08" db="UniProtKB">
        <authorList>
            <consortium name="Ensembl"/>
        </authorList>
    </citation>
    <scope>IDENTIFICATION</scope>
</reference>
<evidence type="ECO:0000256" key="1">
    <source>
        <dbReference type="ARBA" id="ARBA00007129"/>
    </source>
</evidence>
<organism evidence="4 5">
    <name type="scientific">Callorhinchus milii</name>
    <name type="common">Ghost shark</name>
    <dbReference type="NCBI Taxonomy" id="7868"/>
    <lineage>
        <taxon>Eukaryota</taxon>
        <taxon>Metazoa</taxon>
        <taxon>Chordata</taxon>
        <taxon>Craniata</taxon>
        <taxon>Vertebrata</taxon>
        <taxon>Chondrichthyes</taxon>
        <taxon>Holocephali</taxon>
        <taxon>Chimaeriformes</taxon>
        <taxon>Callorhinchidae</taxon>
        <taxon>Callorhinchus</taxon>
    </lineage>
</organism>
<dbReference type="SUPFAM" id="SSF54518">
    <property type="entry name" value="Tubby C-terminal domain-like"/>
    <property type="match status" value="1"/>
</dbReference>
<dbReference type="GO" id="GO:0005929">
    <property type="term" value="C:cilium"/>
    <property type="evidence" value="ECO:0007669"/>
    <property type="project" value="TreeGrafter"/>
</dbReference>
<dbReference type="Pfam" id="PF01167">
    <property type="entry name" value="Tub"/>
    <property type="match status" value="1"/>
</dbReference>